<comment type="caution">
    <text evidence="14">The sequence shown here is derived from an EMBL/GenBank/DDBJ whole genome shotgun (WGS) entry which is preliminary data.</text>
</comment>
<organism evidence="14 15">
    <name type="scientific">Candidatus Magnetominusculus xianensis</name>
    <dbReference type="NCBI Taxonomy" id="1748249"/>
    <lineage>
        <taxon>Bacteria</taxon>
        <taxon>Pseudomonadati</taxon>
        <taxon>Nitrospirota</taxon>
        <taxon>Nitrospiria</taxon>
        <taxon>Nitrospirales</taxon>
        <taxon>Nitrospiraceae</taxon>
        <taxon>Candidatus Magnetominusculus</taxon>
    </lineage>
</organism>
<evidence type="ECO:0000256" key="4">
    <source>
        <dbReference type="ARBA" id="ARBA00022475"/>
    </source>
</evidence>
<dbReference type="InterPro" id="IPR024717">
    <property type="entry name" value="NapC/NirT/NrfH"/>
</dbReference>
<keyword evidence="15" id="KW-1185">Reference proteome</keyword>
<comment type="similarity">
    <text evidence="2">Belongs to the NapC/NirT/NrfH family.</text>
</comment>
<protein>
    <recommendedName>
        <fullName evidence="12">Cytochrome c-type protein</fullName>
    </recommendedName>
</protein>
<dbReference type="PIRSF" id="PIRSF000013">
    <property type="entry name" value="4_hem_cytochrm_NapC"/>
    <property type="match status" value="1"/>
</dbReference>
<dbReference type="InterPro" id="IPR005126">
    <property type="entry name" value="NapC/NirT_cyt_c_N"/>
</dbReference>
<evidence type="ECO:0000313" key="14">
    <source>
        <dbReference type="EMBL" id="KWT82655.1"/>
    </source>
</evidence>
<accession>A0ABR5SD47</accession>
<dbReference type="Proteomes" id="UP000060487">
    <property type="component" value="Unassembled WGS sequence"/>
</dbReference>
<dbReference type="SUPFAM" id="SSF48695">
    <property type="entry name" value="Multiheme cytochromes"/>
    <property type="match status" value="1"/>
</dbReference>
<comment type="PTM">
    <text evidence="12">Binds 4 heme groups per subunit.</text>
</comment>
<evidence type="ECO:0000313" key="15">
    <source>
        <dbReference type="Proteomes" id="UP000060487"/>
    </source>
</evidence>
<keyword evidence="11" id="KW-0472">Membrane</keyword>
<reference evidence="14 15" key="1">
    <citation type="submission" date="2015-11" db="EMBL/GenBank/DDBJ databases">
        <authorList>
            <person name="Lin W."/>
        </authorList>
    </citation>
    <scope>NUCLEOTIDE SEQUENCE [LARGE SCALE GENOMIC DNA]</scope>
    <source>
        <strain evidence="14 15">HCH-1</strain>
    </source>
</reference>
<evidence type="ECO:0000256" key="10">
    <source>
        <dbReference type="ARBA" id="ARBA00023004"/>
    </source>
</evidence>
<evidence type="ECO:0000256" key="6">
    <source>
        <dbReference type="ARBA" id="ARBA00022692"/>
    </source>
</evidence>
<dbReference type="InterPro" id="IPR036280">
    <property type="entry name" value="Multihaem_cyt_sf"/>
</dbReference>
<evidence type="ECO:0000256" key="8">
    <source>
        <dbReference type="ARBA" id="ARBA00022982"/>
    </source>
</evidence>
<evidence type="ECO:0000256" key="7">
    <source>
        <dbReference type="ARBA" id="ARBA00022723"/>
    </source>
</evidence>
<evidence type="ECO:0000256" key="9">
    <source>
        <dbReference type="ARBA" id="ARBA00022989"/>
    </source>
</evidence>
<keyword evidence="9" id="KW-1133">Transmembrane helix</keyword>
<feature type="domain" description="NapC/NirT cytochrome c N-terminal" evidence="13">
    <location>
        <begin position="14"/>
        <end position="145"/>
    </location>
</feature>
<keyword evidence="10 12" id="KW-0408">Iron</keyword>
<keyword evidence="6" id="KW-0812">Transmembrane</keyword>
<dbReference type="PANTHER" id="PTHR30333">
    <property type="entry name" value="CYTOCHROME C-TYPE PROTEIN"/>
    <property type="match status" value="1"/>
</dbReference>
<evidence type="ECO:0000256" key="1">
    <source>
        <dbReference type="ARBA" id="ARBA00004162"/>
    </source>
</evidence>
<evidence type="ECO:0000256" key="5">
    <source>
        <dbReference type="ARBA" id="ARBA00022617"/>
    </source>
</evidence>
<keyword evidence="5 12" id="KW-0349">Heme</keyword>
<dbReference type="PANTHER" id="PTHR30333:SF1">
    <property type="entry name" value="CYTOCHROME C-TYPE PROTEIN NAPC"/>
    <property type="match status" value="1"/>
</dbReference>
<sequence length="151" mass="17262">MKVIQKAQLAKSHRRMLAIIILAVIFLPILPLALRSAWLYSASSEFCISCHTMNKEYQNWSHSVHSLDAVCGDCHVPQQSIITKLAGKTRDGIYHSYAYIFDSAQDPIRISKHGQDTVKKNCLRCHNQLLANIHTSGRNCWDCHRRVFHGY</sequence>
<dbReference type="RefSeq" id="WP_085053012.1">
    <property type="nucleotide sequence ID" value="NZ_LNQR01000084.1"/>
</dbReference>
<keyword evidence="4" id="KW-1003">Cell membrane</keyword>
<evidence type="ECO:0000259" key="13">
    <source>
        <dbReference type="Pfam" id="PF03264"/>
    </source>
</evidence>
<dbReference type="InterPro" id="IPR038266">
    <property type="entry name" value="NapC/NirT_cytc_sf"/>
</dbReference>
<evidence type="ECO:0000256" key="11">
    <source>
        <dbReference type="ARBA" id="ARBA00023136"/>
    </source>
</evidence>
<keyword evidence="7 12" id="KW-0479">Metal-binding</keyword>
<name>A0ABR5SD47_9BACT</name>
<evidence type="ECO:0000256" key="2">
    <source>
        <dbReference type="ARBA" id="ARBA00007395"/>
    </source>
</evidence>
<proteinExistence type="inferred from homology"/>
<keyword evidence="8 12" id="KW-0249">Electron transport</keyword>
<dbReference type="Gene3D" id="1.10.3820.10">
    <property type="entry name" value="Di-heme elbow motif domain"/>
    <property type="match status" value="1"/>
</dbReference>
<comment type="subcellular location">
    <subcellularLocation>
        <location evidence="1">Cell membrane</location>
        <topology evidence="1">Single-pass membrane protein</topology>
    </subcellularLocation>
</comment>
<dbReference type="Pfam" id="PF03264">
    <property type="entry name" value="Cytochrom_NNT"/>
    <property type="match status" value="1"/>
</dbReference>
<dbReference type="EMBL" id="LNQR01000084">
    <property type="protein sequence ID" value="KWT82655.1"/>
    <property type="molecule type" value="Genomic_DNA"/>
</dbReference>
<gene>
    <name evidence="14" type="ORF">ASN18_2411</name>
</gene>
<keyword evidence="3 12" id="KW-0813">Transport</keyword>
<dbReference type="InterPro" id="IPR051174">
    <property type="entry name" value="Cytochrome_c-type_ET"/>
</dbReference>
<evidence type="ECO:0000256" key="3">
    <source>
        <dbReference type="ARBA" id="ARBA00022448"/>
    </source>
</evidence>
<evidence type="ECO:0000256" key="12">
    <source>
        <dbReference type="PIRNR" id="PIRNR000013"/>
    </source>
</evidence>